<dbReference type="AlphaFoldDB" id="A0A0P6Y010"/>
<dbReference type="PANTHER" id="PTHR42951:SF4">
    <property type="entry name" value="ACYL-COENZYME A THIOESTERASE MBLAC2"/>
    <property type="match status" value="1"/>
</dbReference>
<dbReference type="InterPro" id="IPR036866">
    <property type="entry name" value="RibonucZ/Hydroxyglut_hydro"/>
</dbReference>
<dbReference type="Pfam" id="PF00753">
    <property type="entry name" value="Lactamase_B"/>
    <property type="match status" value="1"/>
</dbReference>
<dbReference type="OrthoDB" id="420651at2"/>
<name>A0A0P6Y010_9CHLR</name>
<dbReference type="SUPFAM" id="SSF56281">
    <property type="entry name" value="Metallo-hydrolase/oxidoreductase"/>
    <property type="match status" value="1"/>
</dbReference>
<evidence type="ECO:0000313" key="3">
    <source>
        <dbReference type="Proteomes" id="UP000050430"/>
    </source>
</evidence>
<feature type="domain" description="Metallo-beta-lactamase" evidence="1">
    <location>
        <begin position="20"/>
        <end position="199"/>
    </location>
</feature>
<evidence type="ECO:0000313" key="2">
    <source>
        <dbReference type="EMBL" id="KPL74782.1"/>
    </source>
</evidence>
<dbReference type="Gene3D" id="3.60.15.10">
    <property type="entry name" value="Ribonuclease Z/Hydroxyacylglutathione hydrolase-like"/>
    <property type="match status" value="1"/>
</dbReference>
<dbReference type="EMBL" id="LGCK01000002">
    <property type="protein sequence ID" value="KPL74782.1"/>
    <property type="molecule type" value="Genomic_DNA"/>
</dbReference>
<comment type="caution">
    <text evidence="2">The sequence shown here is derived from an EMBL/GenBank/DDBJ whole genome shotgun (WGS) entry which is preliminary data.</text>
</comment>
<dbReference type="PANTHER" id="PTHR42951">
    <property type="entry name" value="METALLO-BETA-LACTAMASE DOMAIN-CONTAINING"/>
    <property type="match status" value="1"/>
</dbReference>
<proteinExistence type="predicted"/>
<dbReference type="InterPro" id="IPR050855">
    <property type="entry name" value="NDM-1-like"/>
</dbReference>
<dbReference type="Proteomes" id="UP000050430">
    <property type="component" value="Unassembled WGS sequence"/>
</dbReference>
<gene>
    <name evidence="2" type="ORF">ADM99_01520</name>
</gene>
<dbReference type="InterPro" id="IPR001279">
    <property type="entry name" value="Metallo-B-lactamas"/>
</dbReference>
<keyword evidence="3" id="KW-1185">Reference proteome</keyword>
<accession>A0A0P6Y010</accession>
<dbReference type="SMART" id="SM00849">
    <property type="entry name" value="Lactamase_B"/>
    <property type="match status" value="1"/>
</dbReference>
<evidence type="ECO:0000259" key="1">
    <source>
        <dbReference type="SMART" id="SM00849"/>
    </source>
</evidence>
<dbReference type="STRING" id="229920.ADM99_01520"/>
<dbReference type="RefSeq" id="WP_062423170.1">
    <property type="nucleotide sequence ID" value="NZ_BBYA01000014.1"/>
</dbReference>
<sequence length="290" mass="32240">MQHERVSENVYWFQSEVYAQVTAGAVTGTQWAVVIDTLAMPDETLQMRQYIEETLGMPVRYVINTHYHADHTWGNCYFPGATVLSHSLCRKAMQEKAIPALENTKQNNPLFSKSKIVLPQLTFSEGTMTLRVGKKNLILMTTPGHSADGISVLIEEDRVLFAGDAFMPLPYIVDGDIDAMAEVIKQIGKMGLENIVQGHGDIILRGEIEGTVKENLAYLTNIRKAVKSAIKKRNPEEVLSTVDIESCGKSRVYLGGLGEDLHRRNLKSLYVKFLREGASALSSDEPAENI</sequence>
<dbReference type="CDD" id="cd16282">
    <property type="entry name" value="metallo-hydrolase-like_MBL-fold"/>
    <property type="match status" value="1"/>
</dbReference>
<reference evidence="2 3" key="1">
    <citation type="submission" date="2015-07" db="EMBL/GenBank/DDBJ databases">
        <title>Genome sequence of Leptolinea tardivitalis DSM 16556.</title>
        <authorList>
            <person name="Hemp J."/>
            <person name="Ward L.M."/>
            <person name="Pace L.A."/>
            <person name="Fischer W.W."/>
        </authorList>
    </citation>
    <scope>NUCLEOTIDE SEQUENCE [LARGE SCALE GENOMIC DNA]</scope>
    <source>
        <strain evidence="2 3">YMTK-2</strain>
    </source>
</reference>
<protein>
    <recommendedName>
        <fullName evidence="1">Metallo-beta-lactamase domain-containing protein</fullName>
    </recommendedName>
</protein>
<organism evidence="2 3">
    <name type="scientific">Leptolinea tardivitalis</name>
    <dbReference type="NCBI Taxonomy" id="229920"/>
    <lineage>
        <taxon>Bacteria</taxon>
        <taxon>Bacillati</taxon>
        <taxon>Chloroflexota</taxon>
        <taxon>Anaerolineae</taxon>
        <taxon>Anaerolineales</taxon>
        <taxon>Anaerolineaceae</taxon>
        <taxon>Leptolinea</taxon>
    </lineage>
</organism>